<evidence type="ECO:0000313" key="7">
    <source>
        <dbReference type="Proteomes" id="UP001174867"/>
    </source>
</evidence>
<dbReference type="InterPro" id="IPR001347">
    <property type="entry name" value="SIS_dom"/>
</dbReference>
<accession>A0ABT8PT90</accession>
<dbReference type="SUPFAM" id="SSF53697">
    <property type="entry name" value="SIS domain"/>
    <property type="match status" value="1"/>
</dbReference>
<reference evidence="6 7" key="1">
    <citation type="submission" date="2023-07" db="EMBL/GenBank/DDBJ databases">
        <title>Citrobacter selenititolerans sp. nov., isolated from seleniferous soil.</title>
        <authorList>
            <person name="Zhang S."/>
            <person name="Li K."/>
            <person name="Peng J."/>
            <person name="Wang H."/>
            <person name="Sun J."/>
            <person name="Guo Y."/>
        </authorList>
    </citation>
    <scope>NUCLEOTIDE SEQUENCE [LARGE SCALE GENOMIC DNA]</scope>
    <source>
        <strain evidence="6 7">S2-9</strain>
    </source>
</reference>
<dbReference type="Pfam" id="PF01380">
    <property type="entry name" value="SIS"/>
    <property type="match status" value="1"/>
</dbReference>
<keyword evidence="4" id="KW-0315">Glutamine amidotransferase</keyword>
<dbReference type="PANTHER" id="PTHR10937:SF0">
    <property type="entry name" value="GLUTAMINE--FRUCTOSE-6-PHOSPHATE TRANSAMINASE (ISOMERIZING)"/>
    <property type="match status" value="1"/>
</dbReference>
<dbReference type="EMBL" id="JAUJYW010000003">
    <property type="protein sequence ID" value="MDN8599547.1"/>
    <property type="molecule type" value="Genomic_DNA"/>
</dbReference>
<feature type="domain" description="SIS" evidence="5">
    <location>
        <begin position="29"/>
        <end position="166"/>
    </location>
</feature>
<organism evidence="6 7">
    <name type="scientific">Citrobacter enshiensis</name>
    <dbReference type="NCBI Taxonomy" id="2971264"/>
    <lineage>
        <taxon>Bacteria</taxon>
        <taxon>Pseudomonadati</taxon>
        <taxon>Pseudomonadota</taxon>
        <taxon>Gammaproteobacteria</taxon>
        <taxon>Enterobacterales</taxon>
        <taxon>Enterobacteriaceae</taxon>
        <taxon>Citrobacter</taxon>
    </lineage>
</organism>
<gene>
    <name evidence="6" type="ORF">Q0A17_09020</name>
</gene>
<proteinExistence type="predicted"/>
<evidence type="ECO:0000256" key="3">
    <source>
        <dbReference type="ARBA" id="ARBA00016090"/>
    </source>
</evidence>
<dbReference type="Proteomes" id="UP001174867">
    <property type="component" value="Unassembled WGS sequence"/>
</dbReference>
<evidence type="ECO:0000256" key="2">
    <source>
        <dbReference type="ARBA" id="ARBA00012916"/>
    </source>
</evidence>
<dbReference type="RefSeq" id="WP_276294646.1">
    <property type="nucleotide sequence ID" value="NZ_CP119862.1"/>
</dbReference>
<evidence type="ECO:0000256" key="4">
    <source>
        <dbReference type="ARBA" id="ARBA00022962"/>
    </source>
</evidence>
<dbReference type="EC" id="2.6.1.16" evidence="2"/>
<dbReference type="Gene3D" id="3.40.50.10490">
    <property type="entry name" value="Glucose-6-phosphate isomerase like protein, domain 1"/>
    <property type="match status" value="2"/>
</dbReference>
<name>A0ABT8PT90_9ENTR</name>
<dbReference type="InterPro" id="IPR046348">
    <property type="entry name" value="SIS_dom_sf"/>
</dbReference>
<evidence type="ECO:0000256" key="1">
    <source>
        <dbReference type="ARBA" id="ARBA00001031"/>
    </source>
</evidence>
<comment type="catalytic activity">
    <reaction evidence="1">
        <text>D-fructose 6-phosphate + L-glutamine = D-glucosamine 6-phosphate + L-glutamate</text>
        <dbReference type="Rhea" id="RHEA:13237"/>
        <dbReference type="ChEBI" id="CHEBI:29985"/>
        <dbReference type="ChEBI" id="CHEBI:58359"/>
        <dbReference type="ChEBI" id="CHEBI:58725"/>
        <dbReference type="ChEBI" id="CHEBI:61527"/>
        <dbReference type="EC" id="2.6.1.16"/>
    </reaction>
</comment>
<protein>
    <recommendedName>
        <fullName evidence="3">Glutamine--fructose-6-phosphate aminotransferase [isomerizing]</fullName>
        <ecNumber evidence="2">2.6.1.16</ecNumber>
    </recommendedName>
</protein>
<evidence type="ECO:0000259" key="5">
    <source>
        <dbReference type="PROSITE" id="PS51464"/>
    </source>
</evidence>
<evidence type="ECO:0000313" key="6">
    <source>
        <dbReference type="EMBL" id="MDN8599547.1"/>
    </source>
</evidence>
<keyword evidence="7" id="KW-1185">Reference proteome</keyword>
<dbReference type="PANTHER" id="PTHR10937">
    <property type="entry name" value="GLUCOSAMINE--FRUCTOSE-6-PHOSPHATE AMINOTRANSFERASE, ISOMERIZING"/>
    <property type="match status" value="1"/>
</dbReference>
<dbReference type="PROSITE" id="PS51464">
    <property type="entry name" value="SIS"/>
    <property type="match status" value="1"/>
</dbReference>
<sequence length="337" mass="36370">MSNPYEIDIAMQPESIMAQLNNPLPERLFTLKLEEYDRIVLTGMGSSDYAMIPVERALVAQGYPVWRVDAGRLLDMPELITENTLLWATSQSGMSGEIVALLNQGHRPKTIIGLTNDENSVLGKSAHILITLKSGDEATVSSKSYLNTLIACYRTLAVLLGEPEENVLVSVTHTLNNIKELVQQKDIVNPYADRLFTSARPRIAYIATGAFGSSALTGSLITKEASKVSSEGFIGGEFRHGPMETSGDGMLAVLLGKPGDKTLEKLAVELQANGTDVVTIGVKAYANSALLPVPAEDELSQLLCGFIYIEHLTVALARNNGFVAGQFLYGQKITVAV</sequence>
<comment type="caution">
    <text evidence="6">The sequence shown here is derived from an EMBL/GenBank/DDBJ whole genome shotgun (WGS) entry which is preliminary data.</text>
</comment>